<evidence type="ECO:0000256" key="2">
    <source>
        <dbReference type="SAM" id="SignalP"/>
    </source>
</evidence>
<protein>
    <submittedName>
        <fullName evidence="3">Uncharacterized protein</fullName>
    </submittedName>
</protein>
<reference evidence="4" key="1">
    <citation type="submission" date="2024-06" db="EMBL/GenBank/DDBJ databases">
        <title>Multi-omics analyses provide insights into the biosynthesis of the anticancer antibiotic pleurotin in Hohenbuehelia grisea.</title>
        <authorList>
            <person name="Weaver J.A."/>
            <person name="Alberti F."/>
        </authorList>
    </citation>
    <scope>NUCLEOTIDE SEQUENCE [LARGE SCALE GENOMIC DNA]</scope>
    <source>
        <strain evidence="4">T-177</strain>
    </source>
</reference>
<feature type="region of interest" description="Disordered" evidence="1">
    <location>
        <begin position="115"/>
        <end position="143"/>
    </location>
</feature>
<gene>
    <name evidence="3" type="ORF">HGRIS_014573</name>
</gene>
<evidence type="ECO:0000313" key="3">
    <source>
        <dbReference type="EMBL" id="KAL0959309.1"/>
    </source>
</evidence>
<evidence type="ECO:0000313" key="4">
    <source>
        <dbReference type="Proteomes" id="UP001556367"/>
    </source>
</evidence>
<evidence type="ECO:0000256" key="1">
    <source>
        <dbReference type="SAM" id="MobiDB-lite"/>
    </source>
</evidence>
<feature type="chain" id="PRO_5046068948" evidence="2">
    <location>
        <begin position="19"/>
        <end position="143"/>
    </location>
</feature>
<keyword evidence="2" id="KW-0732">Signal</keyword>
<dbReference type="Proteomes" id="UP001556367">
    <property type="component" value="Unassembled WGS sequence"/>
</dbReference>
<feature type="region of interest" description="Disordered" evidence="1">
    <location>
        <begin position="27"/>
        <end position="46"/>
    </location>
</feature>
<name>A0ABR3JTY3_9AGAR</name>
<comment type="caution">
    <text evidence="3">The sequence shown here is derived from an EMBL/GenBank/DDBJ whole genome shotgun (WGS) entry which is preliminary data.</text>
</comment>
<keyword evidence="4" id="KW-1185">Reference proteome</keyword>
<dbReference type="EMBL" id="JASNQZ010000003">
    <property type="protein sequence ID" value="KAL0959309.1"/>
    <property type="molecule type" value="Genomic_DNA"/>
</dbReference>
<feature type="signal peptide" evidence="2">
    <location>
        <begin position="1"/>
        <end position="18"/>
    </location>
</feature>
<organism evidence="3 4">
    <name type="scientific">Hohenbuehelia grisea</name>
    <dbReference type="NCBI Taxonomy" id="104357"/>
    <lineage>
        <taxon>Eukaryota</taxon>
        <taxon>Fungi</taxon>
        <taxon>Dikarya</taxon>
        <taxon>Basidiomycota</taxon>
        <taxon>Agaricomycotina</taxon>
        <taxon>Agaricomycetes</taxon>
        <taxon>Agaricomycetidae</taxon>
        <taxon>Agaricales</taxon>
        <taxon>Pleurotineae</taxon>
        <taxon>Pleurotaceae</taxon>
        <taxon>Hohenbuehelia</taxon>
    </lineage>
</organism>
<sequence>MYVRNFAILFACVGLTVAGIVPIKGPSKAGAAPPSKVTPAPKRGPILTHVRTREKLIDRYPFIITETYTVTETQGPSISETESEPVSMTNEGVGFTEEASTTANATVISLEATAMESSESGAAPTLNPAPIVTNGPVPPAKKN</sequence>
<proteinExistence type="predicted"/>
<accession>A0ABR3JTY3</accession>